<protein>
    <submittedName>
        <fullName evidence="2">Protein kinase domain-containing protein</fullName>
    </submittedName>
</protein>
<evidence type="ECO:0000313" key="2">
    <source>
        <dbReference type="WBParaSite" id="ES5_v2.g11845.t1"/>
    </source>
</evidence>
<proteinExistence type="predicted"/>
<dbReference type="WBParaSite" id="ES5_v2.g11845.t1">
    <property type="protein sequence ID" value="ES5_v2.g11845.t1"/>
    <property type="gene ID" value="ES5_v2.g11845"/>
</dbReference>
<evidence type="ECO:0000313" key="1">
    <source>
        <dbReference type="Proteomes" id="UP000887579"/>
    </source>
</evidence>
<accession>A0AC34F4M8</accession>
<reference evidence="2" key="1">
    <citation type="submission" date="2022-11" db="UniProtKB">
        <authorList>
            <consortium name="WormBaseParasite"/>
        </authorList>
    </citation>
    <scope>IDENTIFICATION</scope>
</reference>
<dbReference type="Proteomes" id="UP000887579">
    <property type="component" value="Unplaced"/>
</dbReference>
<name>A0AC34F4M8_9BILA</name>
<sequence length="354" mass="39732">MSTKDFCLSTDKQKNFVDNTSSGQYSNLNLNQNYHCSNTNSERSKQDTKKCQRNFEKKNQPKDTCENQNNLNTINNSTLSLHIAAYENSIDETPSDSGTEELKEEKFGSIKNLKQSFIGSRIQNPFEFPRQQKGIQVNEPEVMQFVASQKLRNPNKSLAKSQQQPPSSHLAGTSQMATKSKSNSKINNNNKNKNNKIEPPLTTKMEESSTAAVISETNIATTNTGYTNTDASIDYTIVKGNSGRTYRVYNVIGKGGYGVVHKCAYEMKNGQFLLLAIKSESTESLDVEVKVLLRMKDGTHFCSVFDEGFDPYSQTRFMVMTLVGENLSSLRRQFGYFSWGTVLRVGIQVSFGIR</sequence>
<organism evidence="1 2">
    <name type="scientific">Panagrolaimus sp. ES5</name>
    <dbReference type="NCBI Taxonomy" id="591445"/>
    <lineage>
        <taxon>Eukaryota</taxon>
        <taxon>Metazoa</taxon>
        <taxon>Ecdysozoa</taxon>
        <taxon>Nematoda</taxon>
        <taxon>Chromadorea</taxon>
        <taxon>Rhabditida</taxon>
        <taxon>Tylenchina</taxon>
        <taxon>Panagrolaimomorpha</taxon>
        <taxon>Panagrolaimoidea</taxon>
        <taxon>Panagrolaimidae</taxon>
        <taxon>Panagrolaimus</taxon>
    </lineage>
</organism>